<proteinExistence type="inferred from homology"/>
<dbReference type="GO" id="GO:0003964">
    <property type="term" value="F:RNA-directed DNA polymerase activity"/>
    <property type="evidence" value="ECO:0007669"/>
    <property type="project" value="UniProtKB-KW"/>
</dbReference>
<keyword evidence="3 11" id="KW-0548">Nucleotidyltransferase</keyword>
<dbReference type="PANTHER" id="PTHR34047:SF7">
    <property type="entry name" value="RNA-DIRECTED DNA POLYMERASE"/>
    <property type="match status" value="1"/>
</dbReference>
<sequence length="360" mass="40056">MQYKSLERRLGLATGAVSTVMNADAGTRYTRFPVSPKRGIIRKPGWTPKKRMILAPSKDLKAIQRAIARHISSKFTAHPIAHAYENGRSIFANARQHVGARSILKIDLVNFFGSIGRQSIIDALRLLLDDFGDRDIEVIADLCCCDGYLPQGSPASPVLSNLVCYPLDVELDRLARRHGCKVTRFSDDITFSTSAEVFPPVLARTWRSGLAHGVALERPICSLLQQRGFEINIGKLMFRTRPMPLKITGLIVTDSLSVPRAFWHNLRASLHNWDRRGLDTCARTHANGCVVAFVNSLRSSIEYIGQVQGRDCKRYQRALAAFEELRSRDKEPLSAAIQRIAAARKAKKAKDENVIIPGTG</sequence>
<keyword evidence="12" id="KW-1185">Reference proteome</keyword>
<evidence type="ECO:0000256" key="5">
    <source>
        <dbReference type="ARBA" id="ARBA00022842"/>
    </source>
</evidence>
<comment type="catalytic activity">
    <reaction evidence="9">
        <text>DNA(n) + a 2'-deoxyribonucleoside 5'-triphosphate = DNA(n+1) + diphosphate</text>
        <dbReference type="Rhea" id="RHEA:22508"/>
        <dbReference type="Rhea" id="RHEA-COMP:17339"/>
        <dbReference type="Rhea" id="RHEA-COMP:17340"/>
        <dbReference type="ChEBI" id="CHEBI:33019"/>
        <dbReference type="ChEBI" id="CHEBI:61560"/>
        <dbReference type="ChEBI" id="CHEBI:173112"/>
        <dbReference type="EC" id="2.7.7.49"/>
    </reaction>
</comment>
<reference evidence="11 12" key="1">
    <citation type="journal article" date="2016" name="BMC Genomics">
        <title>Genomic analysis of the nitrate-respiring Sphingopyxis granuli (formerly Sphingomonas macrogoltabida) strain TFA.</title>
        <authorList>
            <person name="Garcia-Romero I."/>
            <person name="Perez-Pulido A.J."/>
            <person name="Gonzalez-Flores Y.E."/>
            <person name="Reyes-Ramirez F."/>
            <person name="Santero E."/>
            <person name="Floriano B."/>
        </authorList>
    </citation>
    <scope>NUCLEOTIDE SEQUENCE [LARGE SCALE GENOMIC DNA]</scope>
    <source>
        <strain evidence="11 12">TFA</strain>
    </source>
</reference>
<keyword evidence="4" id="KW-0479">Metal-binding</keyword>
<evidence type="ECO:0000259" key="10">
    <source>
        <dbReference type="PROSITE" id="PS50878"/>
    </source>
</evidence>
<evidence type="ECO:0000256" key="9">
    <source>
        <dbReference type="ARBA" id="ARBA00048173"/>
    </source>
</evidence>
<feature type="domain" description="Reverse transcriptase" evidence="10">
    <location>
        <begin position="21"/>
        <end position="252"/>
    </location>
</feature>
<evidence type="ECO:0000256" key="2">
    <source>
        <dbReference type="ARBA" id="ARBA00022679"/>
    </source>
</evidence>
<dbReference type="RefSeq" id="WP_210434180.1">
    <property type="nucleotide sequence ID" value="NZ_CP012199.1"/>
</dbReference>
<dbReference type="PANTHER" id="PTHR34047">
    <property type="entry name" value="NUCLEAR INTRON MATURASE 1, MITOCHONDRIAL-RELATED"/>
    <property type="match status" value="1"/>
</dbReference>
<keyword evidence="7" id="KW-0051">Antiviral defense</keyword>
<evidence type="ECO:0000256" key="6">
    <source>
        <dbReference type="ARBA" id="ARBA00022918"/>
    </source>
</evidence>
<dbReference type="Proteomes" id="UP000058599">
    <property type="component" value="Chromosome"/>
</dbReference>
<dbReference type="SUPFAM" id="SSF56672">
    <property type="entry name" value="DNA/RNA polymerases"/>
    <property type="match status" value="1"/>
</dbReference>
<gene>
    <name evidence="11" type="ORF">SGRAN_3982</name>
</gene>
<protein>
    <recommendedName>
        <fullName evidence="1">RNA-directed DNA polymerase</fullName>
        <ecNumber evidence="1">2.7.7.49</ecNumber>
    </recommendedName>
</protein>
<dbReference type="InterPro" id="IPR000123">
    <property type="entry name" value="Reverse_transcriptase_msDNA"/>
</dbReference>
<keyword evidence="2 11" id="KW-0808">Transferase</keyword>
<organism evidence="11 12">
    <name type="scientific">Sphingopyxis granuli</name>
    <dbReference type="NCBI Taxonomy" id="267128"/>
    <lineage>
        <taxon>Bacteria</taxon>
        <taxon>Pseudomonadati</taxon>
        <taxon>Pseudomonadota</taxon>
        <taxon>Alphaproteobacteria</taxon>
        <taxon>Sphingomonadales</taxon>
        <taxon>Sphingomonadaceae</taxon>
        <taxon>Sphingopyxis</taxon>
    </lineage>
</organism>
<dbReference type="EC" id="2.7.7.49" evidence="1"/>
<comment type="similarity">
    <text evidence="8">Belongs to the bacterial reverse transcriptase family.</text>
</comment>
<name>A0AA86L4S8_9SPHN</name>
<dbReference type="InterPro" id="IPR043502">
    <property type="entry name" value="DNA/RNA_pol_sf"/>
</dbReference>
<dbReference type="CDD" id="cd03487">
    <property type="entry name" value="RT_Bac_retron_II"/>
    <property type="match status" value="1"/>
</dbReference>
<evidence type="ECO:0000256" key="1">
    <source>
        <dbReference type="ARBA" id="ARBA00012493"/>
    </source>
</evidence>
<evidence type="ECO:0000313" key="12">
    <source>
        <dbReference type="Proteomes" id="UP000058599"/>
    </source>
</evidence>
<dbReference type="PROSITE" id="PS50878">
    <property type="entry name" value="RT_POL"/>
    <property type="match status" value="1"/>
</dbReference>
<dbReference type="EMBL" id="CP012199">
    <property type="protein sequence ID" value="AMG76311.1"/>
    <property type="molecule type" value="Genomic_DNA"/>
</dbReference>
<evidence type="ECO:0000313" key="11">
    <source>
        <dbReference type="EMBL" id="AMG76311.1"/>
    </source>
</evidence>
<dbReference type="GO" id="GO:0051607">
    <property type="term" value="P:defense response to virus"/>
    <property type="evidence" value="ECO:0007669"/>
    <property type="project" value="UniProtKB-KW"/>
</dbReference>
<dbReference type="GO" id="GO:0003723">
    <property type="term" value="F:RNA binding"/>
    <property type="evidence" value="ECO:0007669"/>
    <property type="project" value="InterPro"/>
</dbReference>
<evidence type="ECO:0000256" key="8">
    <source>
        <dbReference type="ARBA" id="ARBA00034120"/>
    </source>
</evidence>
<evidence type="ECO:0000256" key="7">
    <source>
        <dbReference type="ARBA" id="ARBA00023118"/>
    </source>
</evidence>
<dbReference type="PRINTS" id="PR00866">
    <property type="entry name" value="RNADNAPOLMS"/>
</dbReference>
<accession>A0AA86L4S8</accession>
<dbReference type="GO" id="GO:0046872">
    <property type="term" value="F:metal ion binding"/>
    <property type="evidence" value="ECO:0007669"/>
    <property type="project" value="UniProtKB-KW"/>
</dbReference>
<dbReference type="InterPro" id="IPR000477">
    <property type="entry name" value="RT_dom"/>
</dbReference>
<keyword evidence="6 11" id="KW-0695">RNA-directed DNA polymerase</keyword>
<evidence type="ECO:0000256" key="3">
    <source>
        <dbReference type="ARBA" id="ARBA00022695"/>
    </source>
</evidence>
<dbReference type="AlphaFoldDB" id="A0AA86L4S8"/>
<dbReference type="InterPro" id="IPR051083">
    <property type="entry name" value="GrpII_Intron_Splice-Mob/Def"/>
</dbReference>
<keyword evidence="5" id="KW-0460">Magnesium</keyword>
<evidence type="ECO:0000256" key="4">
    <source>
        <dbReference type="ARBA" id="ARBA00022723"/>
    </source>
</evidence>
<dbReference type="KEGG" id="sgi:SGRAN_3982"/>
<dbReference type="Pfam" id="PF00078">
    <property type="entry name" value="RVT_1"/>
    <property type="match status" value="1"/>
</dbReference>